<evidence type="ECO:0000256" key="1">
    <source>
        <dbReference type="SAM" id="MobiDB-lite"/>
    </source>
</evidence>
<keyword evidence="3" id="KW-1185">Reference proteome</keyword>
<feature type="compositionally biased region" description="Acidic residues" evidence="1">
    <location>
        <begin position="81"/>
        <end position="92"/>
    </location>
</feature>
<accession>A0A8J5H5Q0</accession>
<protein>
    <submittedName>
        <fullName evidence="2">Uncharacterized protein</fullName>
    </submittedName>
</protein>
<feature type="compositionally biased region" description="Basic and acidic residues" evidence="1">
    <location>
        <begin position="21"/>
        <end position="39"/>
    </location>
</feature>
<dbReference type="EMBL" id="JACMSC010000005">
    <property type="protein sequence ID" value="KAG6521090.1"/>
    <property type="molecule type" value="Genomic_DNA"/>
</dbReference>
<name>A0A8J5H5Q0_ZINOF</name>
<feature type="compositionally biased region" description="Basic and acidic residues" evidence="1">
    <location>
        <begin position="1"/>
        <end position="10"/>
    </location>
</feature>
<feature type="region of interest" description="Disordered" evidence="1">
    <location>
        <begin position="1"/>
        <end position="92"/>
    </location>
</feature>
<reference evidence="2 3" key="1">
    <citation type="submission" date="2020-08" db="EMBL/GenBank/DDBJ databases">
        <title>Plant Genome Project.</title>
        <authorList>
            <person name="Zhang R.-G."/>
        </authorList>
    </citation>
    <scope>NUCLEOTIDE SEQUENCE [LARGE SCALE GENOMIC DNA]</scope>
    <source>
        <tissue evidence="2">Rhizome</tissue>
    </source>
</reference>
<evidence type="ECO:0000313" key="2">
    <source>
        <dbReference type="EMBL" id="KAG6521090.1"/>
    </source>
</evidence>
<proteinExistence type="predicted"/>
<sequence length="92" mass="10211">MKKQTVENTHHSAKVIAGMEGKGKKGEKQAKEERKDRRSATGMSGKPKKGGHGGKFTWAGNKRWWTENSPAVDSKDPIFQVDDEEEEASNNV</sequence>
<organism evidence="2 3">
    <name type="scientific">Zingiber officinale</name>
    <name type="common">Ginger</name>
    <name type="synonym">Amomum zingiber</name>
    <dbReference type="NCBI Taxonomy" id="94328"/>
    <lineage>
        <taxon>Eukaryota</taxon>
        <taxon>Viridiplantae</taxon>
        <taxon>Streptophyta</taxon>
        <taxon>Embryophyta</taxon>
        <taxon>Tracheophyta</taxon>
        <taxon>Spermatophyta</taxon>
        <taxon>Magnoliopsida</taxon>
        <taxon>Liliopsida</taxon>
        <taxon>Zingiberales</taxon>
        <taxon>Zingiberaceae</taxon>
        <taxon>Zingiber</taxon>
    </lineage>
</organism>
<comment type="caution">
    <text evidence="2">The sequence shown here is derived from an EMBL/GenBank/DDBJ whole genome shotgun (WGS) entry which is preliminary data.</text>
</comment>
<evidence type="ECO:0000313" key="3">
    <source>
        <dbReference type="Proteomes" id="UP000734854"/>
    </source>
</evidence>
<dbReference type="Proteomes" id="UP000734854">
    <property type="component" value="Unassembled WGS sequence"/>
</dbReference>
<dbReference type="AlphaFoldDB" id="A0A8J5H5Q0"/>
<gene>
    <name evidence="2" type="ORF">ZIOFF_018156</name>
</gene>